<evidence type="ECO:0000313" key="13">
    <source>
        <dbReference type="Proteomes" id="UP000469346"/>
    </source>
</evidence>
<dbReference type="Pfam" id="PF02744">
    <property type="entry name" value="GalP_UDP_tr_C"/>
    <property type="match status" value="1"/>
</dbReference>
<organism evidence="12 13">
    <name type="scientific">Dissulfurirhabdus thermomarina</name>
    <dbReference type="NCBI Taxonomy" id="1765737"/>
    <lineage>
        <taxon>Bacteria</taxon>
        <taxon>Deltaproteobacteria</taxon>
        <taxon>Dissulfurirhabdaceae</taxon>
        <taxon>Dissulfurirhabdus</taxon>
    </lineage>
</organism>
<keyword evidence="13" id="KW-1185">Reference proteome</keyword>
<dbReference type="EC" id="2.7.7.12" evidence="7"/>
<protein>
    <recommendedName>
        <fullName evidence="7">Galactose-1-phosphate uridylyltransferase</fullName>
        <ecNumber evidence="7">2.7.7.12</ecNumber>
    </recommendedName>
</protein>
<evidence type="ECO:0000259" key="10">
    <source>
        <dbReference type="Pfam" id="PF01087"/>
    </source>
</evidence>
<evidence type="ECO:0000256" key="6">
    <source>
        <dbReference type="ARBA" id="ARBA00023277"/>
    </source>
</evidence>
<dbReference type="GO" id="GO:0008108">
    <property type="term" value="F:UDP-glucose:hexose-1-phosphate uridylyltransferase activity"/>
    <property type="evidence" value="ECO:0007669"/>
    <property type="project" value="UniProtKB-UniRule"/>
</dbReference>
<dbReference type="PANTHER" id="PTHR42763:SF1">
    <property type="entry name" value="UDP-GLUCOSE--HEXOSE-1-PHOSPHATE URIDYLYLTRANSFERASE"/>
    <property type="match status" value="1"/>
</dbReference>
<dbReference type="InterPro" id="IPR005849">
    <property type="entry name" value="GalP_Utransf_N"/>
</dbReference>
<dbReference type="NCBIfam" id="TIGR00209">
    <property type="entry name" value="galT_1"/>
    <property type="match status" value="1"/>
</dbReference>
<dbReference type="RefSeq" id="WP_163298312.1">
    <property type="nucleotide sequence ID" value="NZ_JAAGRR010000038.1"/>
</dbReference>
<dbReference type="GO" id="GO:0006012">
    <property type="term" value="P:galactose metabolic process"/>
    <property type="evidence" value="ECO:0007669"/>
    <property type="project" value="UniProtKB-UniRule"/>
</dbReference>
<feature type="domain" description="Galactose-1-phosphate uridyl transferase N-terminal" evidence="10">
    <location>
        <begin position="71"/>
        <end position="175"/>
    </location>
</feature>
<sequence>MPEFRRDPIIGRWVIIAKERGKRPSDFVIQPERRVGGFCPLCQGNENTTPPEVLAYGPPGRVPNTPGWTVRVVPNKFPALVIEGDLDKQGEGIYDKMNGIGAHEVIVETPDHDQTLAGMPHDHVVQIFHAYRDRMVDLERDQRFRYIMVFKNFGRAAGASLEHSHSQLIALPVVPHRMQEEINGTRKYYDYKERCVYCDIIRQERSQNVRVVCENEGFIAICPYAPLAPFETWVLPKRHASSFPSLDEPGFQALTGVFLETMRRLDRALPRVPYNYMLHTAPLRTPPMEHYHWHIEIVPKLTMIAGFEWGTGFYINPTPPEEAARYLREMEID</sequence>
<dbReference type="InterPro" id="IPR036265">
    <property type="entry name" value="HIT-like_sf"/>
</dbReference>
<feature type="binding site" evidence="9">
    <location>
        <position position="42"/>
    </location>
    <ligand>
        <name>Zn(2+)</name>
        <dbReference type="ChEBI" id="CHEBI:29105"/>
    </ligand>
</feature>
<dbReference type="Gene3D" id="3.30.428.10">
    <property type="entry name" value="HIT-like"/>
    <property type="match status" value="2"/>
</dbReference>
<dbReference type="GO" id="GO:0008270">
    <property type="term" value="F:zinc ion binding"/>
    <property type="evidence" value="ECO:0007669"/>
    <property type="project" value="InterPro"/>
</dbReference>
<keyword evidence="6" id="KW-0119">Carbohydrate metabolism</keyword>
<gene>
    <name evidence="12" type="primary">galT</name>
    <name evidence="12" type="ORF">G3N55_04805</name>
</gene>
<dbReference type="AlphaFoldDB" id="A0A6N9TLQ9"/>
<evidence type="ECO:0000256" key="5">
    <source>
        <dbReference type="ARBA" id="ARBA00022833"/>
    </source>
</evidence>
<keyword evidence="3 12" id="KW-0548">Nucleotidyltransferase</keyword>
<feature type="binding site" evidence="9">
    <location>
        <position position="39"/>
    </location>
    <ligand>
        <name>Zn(2+)</name>
        <dbReference type="ChEBI" id="CHEBI:29105"/>
    </ligand>
</feature>
<feature type="binding site" evidence="9">
    <location>
        <position position="112"/>
    </location>
    <ligand>
        <name>Zn(2+)</name>
        <dbReference type="ChEBI" id="CHEBI:29105"/>
    </ligand>
</feature>
<dbReference type="UniPathway" id="UPA00214"/>
<comment type="caution">
    <text evidence="12">The sequence shown here is derived from an EMBL/GenBank/DDBJ whole genome shotgun (WGS) entry which is preliminary data.</text>
</comment>
<evidence type="ECO:0000256" key="1">
    <source>
        <dbReference type="ARBA" id="ARBA00010951"/>
    </source>
</evidence>
<dbReference type="InterPro" id="IPR005850">
    <property type="entry name" value="GalP_Utransf_C"/>
</dbReference>
<dbReference type="Proteomes" id="UP000469346">
    <property type="component" value="Unassembled WGS sequence"/>
</dbReference>
<reference evidence="12 13" key="1">
    <citation type="submission" date="2020-02" db="EMBL/GenBank/DDBJ databases">
        <title>Comparative genomics of sulfur disproportionating microorganisms.</title>
        <authorList>
            <person name="Ward L.M."/>
            <person name="Bertran E."/>
            <person name="Johnston D.T."/>
        </authorList>
    </citation>
    <scope>NUCLEOTIDE SEQUENCE [LARGE SCALE GENOMIC DNA]</scope>
    <source>
        <strain evidence="12 13">DSM 100025</strain>
    </source>
</reference>
<dbReference type="InterPro" id="IPR053177">
    <property type="entry name" value="ADP-glucose_phosphorylase"/>
</dbReference>
<dbReference type="SUPFAM" id="SSF54197">
    <property type="entry name" value="HIT-like"/>
    <property type="match status" value="2"/>
</dbReference>
<keyword evidence="5 9" id="KW-0862">Zinc</keyword>
<comment type="similarity">
    <text evidence="1">Belongs to the galactose-1-phosphate uridylyltransferase type 1 family.</text>
</comment>
<evidence type="ECO:0000256" key="9">
    <source>
        <dbReference type="PIRSR" id="PIRSR000808-3"/>
    </source>
</evidence>
<feature type="active site" description="Tele-UMP-histidine intermediate" evidence="8">
    <location>
        <position position="165"/>
    </location>
</feature>
<evidence type="ECO:0000256" key="3">
    <source>
        <dbReference type="ARBA" id="ARBA00022695"/>
    </source>
</evidence>
<dbReference type="InterPro" id="IPR001937">
    <property type="entry name" value="GalP_UDPtransf1"/>
</dbReference>
<proteinExistence type="inferred from homology"/>
<keyword evidence="4 9" id="KW-0479">Metal-binding</keyword>
<feature type="binding site" evidence="9">
    <location>
        <position position="163"/>
    </location>
    <ligand>
        <name>Zn(2+)</name>
        <dbReference type="ChEBI" id="CHEBI:29105"/>
    </ligand>
</feature>
<evidence type="ECO:0000259" key="11">
    <source>
        <dbReference type="Pfam" id="PF02744"/>
    </source>
</evidence>
<evidence type="ECO:0000256" key="8">
    <source>
        <dbReference type="PIRSR" id="PIRSR000808-1"/>
    </source>
</evidence>
<name>A0A6N9TLQ9_DISTH</name>
<accession>A0A6N9TLQ9</accession>
<evidence type="ECO:0000256" key="4">
    <source>
        <dbReference type="ARBA" id="ARBA00022723"/>
    </source>
</evidence>
<feature type="domain" description="Galactose-1-phosphate uridyl transferase C-terminal" evidence="11">
    <location>
        <begin position="186"/>
        <end position="296"/>
    </location>
</feature>
<evidence type="ECO:0000313" key="12">
    <source>
        <dbReference type="EMBL" id="NDY42165.1"/>
    </source>
</evidence>
<keyword evidence="2 12" id="KW-0808">Transferase</keyword>
<dbReference type="Pfam" id="PF01087">
    <property type="entry name" value="GalP_UDP_transf"/>
    <property type="match status" value="1"/>
</dbReference>
<evidence type="ECO:0000256" key="2">
    <source>
        <dbReference type="ARBA" id="ARBA00022679"/>
    </source>
</evidence>
<dbReference type="PIRSF" id="PIRSF000808">
    <property type="entry name" value="GalT"/>
    <property type="match status" value="1"/>
</dbReference>
<comment type="cofactor">
    <cofactor evidence="9">
        <name>Zn(2+)</name>
        <dbReference type="ChEBI" id="CHEBI:29105"/>
    </cofactor>
    <text evidence="9">Binds 1 zinc ion per subunit.</text>
</comment>
<dbReference type="EMBL" id="JAAGRR010000038">
    <property type="protein sequence ID" value="NDY42165.1"/>
    <property type="molecule type" value="Genomic_DNA"/>
</dbReference>
<evidence type="ECO:0000256" key="7">
    <source>
        <dbReference type="NCBIfam" id="TIGR00209"/>
    </source>
</evidence>
<dbReference type="PANTHER" id="PTHR42763">
    <property type="entry name" value="ADP-GLUCOSE PHOSPHORYLASE"/>
    <property type="match status" value="1"/>
</dbReference>